<dbReference type="InterPro" id="IPR036388">
    <property type="entry name" value="WH-like_DNA-bd_sf"/>
</dbReference>
<dbReference type="OrthoDB" id="5421057at2"/>
<dbReference type="InterPro" id="IPR053926">
    <property type="entry name" value="RecX_HTH_1st"/>
</dbReference>
<organism evidence="9 10">
    <name type="scientific">Salipaludibacillus neizhouensis</name>
    <dbReference type="NCBI Taxonomy" id="885475"/>
    <lineage>
        <taxon>Bacteria</taxon>
        <taxon>Bacillati</taxon>
        <taxon>Bacillota</taxon>
        <taxon>Bacilli</taxon>
        <taxon>Bacillales</taxon>
        <taxon>Bacillaceae</taxon>
    </lineage>
</organism>
<feature type="domain" description="RecX third three-helical" evidence="7">
    <location>
        <begin position="162"/>
        <end position="208"/>
    </location>
</feature>
<comment type="function">
    <text evidence="5">Modulates RecA activity.</text>
</comment>
<reference evidence="9 10" key="1">
    <citation type="submission" date="2017-10" db="EMBL/GenBank/DDBJ databases">
        <title>Bacillus sp. nov., a halophilic bacterium isolated from a Keqin Lake.</title>
        <authorList>
            <person name="Wang H."/>
        </authorList>
    </citation>
    <scope>NUCLEOTIDE SEQUENCE [LARGE SCALE GENOMIC DNA]</scope>
    <source>
        <strain evidence="9 10">KCTC 13187</strain>
    </source>
</reference>
<dbReference type="PANTHER" id="PTHR33602">
    <property type="entry name" value="REGULATORY PROTEIN RECX FAMILY PROTEIN"/>
    <property type="match status" value="1"/>
</dbReference>
<dbReference type="Pfam" id="PF02631">
    <property type="entry name" value="RecX_HTH2"/>
    <property type="match status" value="1"/>
</dbReference>
<accession>A0A3A9K730</accession>
<dbReference type="InterPro" id="IPR053924">
    <property type="entry name" value="RecX_HTH_2nd"/>
</dbReference>
<dbReference type="GO" id="GO:0006282">
    <property type="term" value="P:regulation of DNA repair"/>
    <property type="evidence" value="ECO:0007669"/>
    <property type="project" value="UniProtKB-UniRule"/>
</dbReference>
<evidence type="ECO:0000256" key="3">
    <source>
        <dbReference type="ARBA" id="ARBA00018111"/>
    </source>
</evidence>
<evidence type="ECO:0000259" key="7">
    <source>
        <dbReference type="Pfam" id="PF21981"/>
    </source>
</evidence>
<dbReference type="PANTHER" id="PTHR33602:SF1">
    <property type="entry name" value="REGULATORY PROTEIN RECX FAMILY PROTEIN"/>
    <property type="match status" value="1"/>
</dbReference>
<comment type="similarity">
    <text evidence="2 5">Belongs to the RecX family.</text>
</comment>
<evidence type="ECO:0000259" key="8">
    <source>
        <dbReference type="Pfam" id="PF21982"/>
    </source>
</evidence>
<feature type="domain" description="RecX third three-helical" evidence="7">
    <location>
        <begin position="219"/>
        <end position="264"/>
    </location>
</feature>
<dbReference type="HAMAP" id="MF_01114">
    <property type="entry name" value="RecX"/>
    <property type="match status" value="1"/>
</dbReference>
<evidence type="ECO:0000256" key="4">
    <source>
        <dbReference type="ARBA" id="ARBA00022490"/>
    </source>
</evidence>
<keyword evidence="10" id="KW-1185">Reference proteome</keyword>
<evidence type="ECO:0000259" key="6">
    <source>
        <dbReference type="Pfam" id="PF02631"/>
    </source>
</evidence>
<dbReference type="GO" id="GO:0005737">
    <property type="term" value="C:cytoplasm"/>
    <property type="evidence" value="ECO:0007669"/>
    <property type="project" value="UniProtKB-SubCell"/>
</dbReference>
<dbReference type="EMBL" id="PDOE01000008">
    <property type="protein sequence ID" value="RKL66141.1"/>
    <property type="molecule type" value="Genomic_DNA"/>
</dbReference>
<sequence length="272" mass="32625">MPKITKITPAKKRKDRYHVYIDRGNGDEYALSVSEDILIQQKLWKDTELTEDRVIELRNKDEIDKAMQKTLNFLSYRMRSEVEIQRYLRDLEVDIAEEEISQMIDKLKKLDFLDDQRFAEAFVRTKRDAHKKGPLVIKQELLQKGVDKKIIEAAMEEYSKELQLDTAIKMVEKKQSSYKKEGEKKKEQKLVQFLIQRGFDQTTAYEAIRYAEIETDHEAEAEELAKQAEKAWRKHSQKDLWERKQRTKQYLYSRGYSMELIEKWFENLNEEE</sequence>
<dbReference type="InterPro" id="IPR053925">
    <property type="entry name" value="RecX_HTH_3rd"/>
</dbReference>
<gene>
    <name evidence="5" type="primary">recX</name>
    <name evidence="9" type="ORF">CR203_16410</name>
</gene>
<evidence type="ECO:0000313" key="9">
    <source>
        <dbReference type="EMBL" id="RKL66141.1"/>
    </source>
</evidence>
<proteinExistence type="inferred from homology"/>
<dbReference type="InterPro" id="IPR003783">
    <property type="entry name" value="Regulatory_RecX"/>
</dbReference>
<keyword evidence="4 5" id="KW-0963">Cytoplasm</keyword>
<dbReference type="AlphaFoldDB" id="A0A3A9K730"/>
<evidence type="ECO:0000256" key="5">
    <source>
        <dbReference type="HAMAP-Rule" id="MF_01114"/>
    </source>
</evidence>
<evidence type="ECO:0000313" key="10">
    <source>
        <dbReference type="Proteomes" id="UP000281498"/>
    </source>
</evidence>
<protein>
    <recommendedName>
        <fullName evidence="3 5">Regulatory protein RecX</fullName>
    </recommendedName>
</protein>
<name>A0A3A9K730_9BACI</name>
<dbReference type="Pfam" id="PF21982">
    <property type="entry name" value="RecX_HTH1"/>
    <property type="match status" value="1"/>
</dbReference>
<feature type="domain" description="RecX first three-helical" evidence="8">
    <location>
        <begin position="66"/>
        <end position="107"/>
    </location>
</feature>
<comment type="caution">
    <text evidence="9">The sequence shown here is derived from an EMBL/GenBank/DDBJ whole genome shotgun (WGS) entry which is preliminary data.</text>
</comment>
<dbReference type="RefSeq" id="WP_110936972.1">
    <property type="nucleotide sequence ID" value="NZ_KZ614146.1"/>
</dbReference>
<dbReference type="Pfam" id="PF21981">
    <property type="entry name" value="RecX_HTH3"/>
    <property type="match status" value="2"/>
</dbReference>
<evidence type="ECO:0000256" key="1">
    <source>
        <dbReference type="ARBA" id="ARBA00004496"/>
    </source>
</evidence>
<comment type="subcellular location">
    <subcellularLocation>
        <location evidence="1 5">Cytoplasm</location>
    </subcellularLocation>
</comment>
<dbReference type="Gene3D" id="1.10.10.10">
    <property type="entry name" value="Winged helix-like DNA-binding domain superfamily/Winged helix DNA-binding domain"/>
    <property type="match status" value="4"/>
</dbReference>
<dbReference type="Proteomes" id="UP000281498">
    <property type="component" value="Unassembled WGS sequence"/>
</dbReference>
<dbReference type="NCBIfam" id="NF010733">
    <property type="entry name" value="PRK14135.1"/>
    <property type="match status" value="1"/>
</dbReference>
<evidence type="ECO:0000256" key="2">
    <source>
        <dbReference type="ARBA" id="ARBA00009695"/>
    </source>
</evidence>
<feature type="domain" description="RecX second three-helical" evidence="6">
    <location>
        <begin position="114"/>
        <end position="155"/>
    </location>
</feature>